<protein>
    <submittedName>
        <fullName evidence="2">DEAD-box ATP-dependent RNA helicase 24</fullName>
    </submittedName>
</protein>
<sequence>MLAQFCYSRIKSMLCSLINWKKLFVVQTYNASAESVLGRIQAETNDDQEMAPKVERSQGKKYKKKNIFGGQEVCKSLCYLLDEADRMFDLRFEPQIRSIVGQIRPDHQTSALFTTMPRKIEKLAREILNDPVKLLLEILEMANEDITRRSSSTYC</sequence>
<dbReference type="Proteomes" id="UP001151760">
    <property type="component" value="Unassembled WGS sequence"/>
</dbReference>
<keyword evidence="1" id="KW-0694">RNA-binding</keyword>
<dbReference type="InterPro" id="IPR027417">
    <property type="entry name" value="P-loop_NTPase"/>
</dbReference>
<name>A0ABQ5CG83_9ASTR</name>
<reference evidence="2" key="1">
    <citation type="journal article" date="2022" name="Int. J. Mol. Sci.">
        <title>Draft Genome of Tanacetum Coccineum: Genomic Comparison of Closely Related Tanacetum-Family Plants.</title>
        <authorList>
            <person name="Yamashiro T."/>
            <person name="Shiraishi A."/>
            <person name="Nakayama K."/>
            <person name="Satake H."/>
        </authorList>
    </citation>
    <scope>NUCLEOTIDE SEQUENCE</scope>
</reference>
<evidence type="ECO:0000256" key="1">
    <source>
        <dbReference type="ARBA" id="ARBA00022884"/>
    </source>
</evidence>
<evidence type="ECO:0000313" key="3">
    <source>
        <dbReference type="Proteomes" id="UP001151760"/>
    </source>
</evidence>
<dbReference type="PANTHER" id="PTHR47958">
    <property type="entry name" value="ATP-DEPENDENT RNA HELICASE DBP3"/>
    <property type="match status" value="1"/>
</dbReference>
<keyword evidence="2" id="KW-0547">Nucleotide-binding</keyword>
<keyword evidence="2" id="KW-0347">Helicase</keyword>
<organism evidence="2 3">
    <name type="scientific">Tanacetum coccineum</name>
    <dbReference type="NCBI Taxonomy" id="301880"/>
    <lineage>
        <taxon>Eukaryota</taxon>
        <taxon>Viridiplantae</taxon>
        <taxon>Streptophyta</taxon>
        <taxon>Embryophyta</taxon>
        <taxon>Tracheophyta</taxon>
        <taxon>Spermatophyta</taxon>
        <taxon>Magnoliopsida</taxon>
        <taxon>eudicotyledons</taxon>
        <taxon>Gunneridae</taxon>
        <taxon>Pentapetalae</taxon>
        <taxon>asterids</taxon>
        <taxon>campanulids</taxon>
        <taxon>Asterales</taxon>
        <taxon>Asteraceae</taxon>
        <taxon>Asteroideae</taxon>
        <taxon>Anthemideae</taxon>
        <taxon>Anthemidinae</taxon>
        <taxon>Tanacetum</taxon>
    </lineage>
</organism>
<keyword evidence="2" id="KW-0067">ATP-binding</keyword>
<dbReference type="InterPro" id="IPR000629">
    <property type="entry name" value="RNA-helicase_DEAD-box_CS"/>
</dbReference>
<keyword evidence="3" id="KW-1185">Reference proteome</keyword>
<reference evidence="2" key="2">
    <citation type="submission" date="2022-01" db="EMBL/GenBank/DDBJ databases">
        <authorList>
            <person name="Yamashiro T."/>
            <person name="Shiraishi A."/>
            <person name="Satake H."/>
            <person name="Nakayama K."/>
        </authorList>
    </citation>
    <scope>NUCLEOTIDE SEQUENCE</scope>
</reference>
<dbReference type="EMBL" id="BQNB010014176">
    <property type="protein sequence ID" value="GJT24958.1"/>
    <property type="molecule type" value="Genomic_DNA"/>
</dbReference>
<dbReference type="Gene3D" id="3.40.50.300">
    <property type="entry name" value="P-loop containing nucleotide triphosphate hydrolases"/>
    <property type="match status" value="1"/>
</dbReference>
<dbReference type="GO" id="GO:0004386">
    <property type="term" value="F:helicase activity"/>
    <property type="evidence" value="ECO:0007669"/>
    <property type="project" value="UniProtKB-KW"/>
</dbReference>
<comment type="caution">
    <text evidence="2">The sequence shown here is derived from an EMBL/GenBank/DDBJ whole genome shotgun (WGS) entry which is preliminary data.</text>
</comment>
<evidence type="ECO:0000313" key="2">
    <source>
        <dbReference type="EMBL" id="GJT24958.1"/>
    </source>
</evidence>
<gene>
    <name evidence="2" type="ORF">Tco_0894895</name>
</gene>
<dbReference type="PROSITE" id="PS00039">
    <property type="entry name" value="DEAD_ATP_HELICASE"/>
    <property type="match status" value="1"/>
</dbReference>
<proteinExistence type="predicted"/>
<accession>A0ABQ5CG83</accession>
<dbReference type="SUPFAM" id="SSF52540">
    <property type="entry name" value="P-loop containing nucleoside triphosphate hydrolases"/>
    <property type="match status" value="1"/>
</dbReference>
<keyword evidence="2" id="KW-0378">Hydrolase</keyword>